<comment type="similarity">
    <text evidence="8">Belongs to the peptidase M48 family.</text>
</comment>
<dbReference type="GO" id="GO:0046872">
    <property type="term" value="F:metal ion binding"/>
    <property type="evidence" value="ECO:0007669"/>
    <property type="project" value="UniProtKB-KW"/>
</dbReference>
<keyword evidence="3 8" id="KW-0378">Hydrolase</keyword>
<dbReference type="RefSeq" id="WP_120058638.1">
    <property type="nucleotide sequence ID" value="NZ_QYRP01000002.1"/>
</dbReference>
<feature type="binding site" evidence="7">
    <location>
        <position position="356"/>
    </location>
    <ligand>
        <name>Zn(2+)</name>
        <dbReference type="ChEBI" id="CHEBI:29105"/>
        <note>catalytic</note>
    </ligand>
</feature>
<proteinExistence type="inferred from homology"/>
<comment type="caution">
    <text evidence="12">The sequence shown here is derived from an EMBL/GenBank/DDBJ whole genome shotgun (WGS) entry which is preliminary data.</text>
</comment>
<sequence>MRERTVSSQVLGVVLALLGLVGFAVLVALRVPWHPVAGGTPGPVAVDSVFTAAEVRRASAYADGARLIGWTSLGVSLLVACWLGFTPRGARLLGRLPLPWLLRVIALVLAVLAIGRLVGLPFVLLAWRHRGSVGLTDQPVGGLLRDQAVGLGLAVVFTAVAVVVLIGLARRLPRAWPIAAAVLGCGLVVAATYMYPRIVEPAFNHFTPLPDGSLHDRIGALAQKEGVPLDEVLVADASRRTTAANAYVSGVGDSRRIVVYDTLLAEMSEPEVLSVVAHELAHARHDDVMTGALLGAAGTVMGVGLLASLLGSGRLRERAGVSGAGDPQVVALVLALMAIGSLAAAPVENAVSRQLETRADVDALKATGDPVAFEAMQRKLALGAVSDPEPPAWSQWWFGSHPTVLQRIAVARAIQNGSSN</sequence>
<dbReference type="AlphaFoldDB" id="A0A3A5H1Z0"/>
<feature type="active site" description="Proton donor" evidence="6">
    <location>
        <position position="360"/>
    </location>
</feature>
<feature type="transmembrane region" description="Helical" evidence="9">
    <location>
        <begin position="67"/>
        <end position="85"/>
    </location>
</feature>
<evidence type="ECO:0000256" key="6">
    <source>
        <dbReference type="PIRSR" id="PIRSR627057-1"/>
    </source>
</evidence>
<dbReference type="EMBL" id="QYRP01000002">
    <property type="protein sequence ID" value="RJS44846.1"/>
    <property type="molecule type" value="Genomic_DNA"/>
</dbReference>
<dbReference type="Proteomes" id="UP000276542">
    <property type="component" value="Unassembled WGS sequence"/>
</dbReference>
<dbReference type="GO" id="GO:0004222">
    <property type="term" value="F:metalloendopeptidase activity"/>
    <property type="evidence" value="ECO:0007669"/>
    <property type="project" value="InterPro"/>
</dbReference>
<feature type="transmembrane region" description="Helical" evidence="9">
    <location>
        <begin position="148"/>
        <end position="169"/>
    </location>
</feature>
<feature type="domain" description="Peptidase M48" evidence="10">
    <location>
        <begin position="209"/>
        <end position="413"/>
    </location>
</feature>
<evidence type="ECO:0000313" key="13">
    <source>
        <dbReference type="Proteomes" id="UP000276542"/>
    </source>
</evidence>
<feature type="transmembrane region" description="Helical" evidence="9">
    <location>
        <begin position="105"/>
        <end position="127"/>
    </location>
</feature>
<accession>A0A3A5H1Z0</accession>
<gene>
    <name evidence="12" type="ORF">D4739_00365</name>
</gene>
<evidence type="ECO:0000256" key="8">
    <source>
        <dbReference type="RuleBase" id="RU003983"/>
    </source>
</evidence>
<dbReference type="PANTHER" id="PTHR10120">
    <property type="entry name" value="CAAX PRENYL PROTEASE 1"/>
    <property type="match status" value="1"/>
</dbReference>
<evidence type="ECO:0000313" key="12">
    <source>
        <dbReference type="EMBL" id="RJS44846.1"/>
    </source>
</evidence>
<evidence type="ECO:0000259" key="11">
    <source>
        <dbReference type="Pfam" id="PF16491"/>
    </source>
</evidence>
<evidence type="ECO:0000256" key="4">
    <source>
        <dbReference type="ARBA" id="ARBA00022833"/>
    </source>
</evidence>
<dbReference type="InterPro" id="IPR027057">
    <property type="entry name" value="CAXX_Prtase_1"/>
</dbReference>
<feature type="binding site" evidence="7">
    <location>
        <position position="282"/>
    </location>
    <ligand>
        <name>Zn(2+)</name>
        <dbReference type="ChEBI" id="CHEBI:29105"/>
        <note>catalytic</note>
    </ligand>
</feature>
<feature type="transmembrane region" description="Helical" evidence="9">
    <location>
        <begin position="288"/>
        <end position="309"/>
    </location>
</feature>
<dbReference type="GO" id="GO:0071586">
    <property type="term" value="P:CAAX-box protein processing"/>
    <property type="evidence" value="ECO:0007669"/>
    <property type="project" value="InterPro"/>
</dbReference>
<protein>
    <submittedName>
        <fullName evidence="12">M48 family peptidase</fullName>
    </submittedName>
</protein>
<evidence type="ECO:0000256" key="5">
    <source>
        <dbReference type="ARBA" id="ARBA00023049"/>
    </source>
</evidence>
<feature type="domain" description="CAAX prenyl protease 1 N-terminal" evidence="11">
    <location>
        <begin position="77"/>
        <end position="204"/>
    </location>
</feature>
<dbReference type="OrthoDB" id="9781930at2"/>
<organism evidence="12 13">
    <name type="scientific">Nocardioides cavernaquae</name>
    <dbReference type="NCBI Taxonomy" id="2321396"/>
    <lineage>
        <taxon>Bacteria</taxon>
        <taxon>Bacillati</taxon>
        <taxon>Actinomycetota</taxon>
        <taxon>Actinomycetes</taxon>
        <taxon>Propionibacteriales</taxon>
        <taxon>Nocardioidaceae</taxon>
        <taxon>Nocardioides</taxon>
    </lineage>
</organism>
<evidence type="ECO:0000259" key="10">
    <source>
        <dbReference type="Pfam" id="PF01435"/>
    </source>
</evidence>
<dbReference type="CDD" id="cd07343">
    <property type="entry name" value="M48A_Zmpste24p_like"/>
    <property type="match status" value="1"/>
</dbReference>
<comment type="cofactor">
    <cofactor evidence="7 8">
        <name>Zn(2+)</name>
        <dbReference type="ChEBI" id="CHEBI:29105"/>
    </cofactor>
    <text evidence="7 8">Binds 1 zinc ion per subunit.</text>
</comment>
<keyword evidence="1 8" id="KW-0645">Protease</keyword>
<keyword evidence="9" id="KW-0812">Transmembrane</keyword>
<dbReference type="Gene3D" id="3.30.2010.10">
    <property type="entry name" value="Metalloproteases ('zincins'), catalytic domain"/>
    <property type="match status" value="1"/>
</dbReference>
<keyword evidence="2 7" id="KW-0479">Metal-binding</keyword>
<evidence type="ECO:0000256" key="9">
    <source>
        <dbReference type="SAM" id="Phobius"/>
    </source>
</evidence>
<evidence type="ECO:0000256" key="7">
    <source>
        <dbReference type="PIRSR" id="PIRSR627057-2"/>
    </source>
</evidence>
<feature type="active site" evidence="6">
    <location>
        <position position="279"/>
    </location>
</feature>
<reference evidence="13" key="1">
    <citation type="submission" date="2018-09" db="EMBL/GenBank/DDBJ databases">
        <authorList>
            <person name="Zhu H."/>
        </authorList>
    </citation>
    <scope>NUCLEOTIDE SEQUENCE [LARGE SCALE GENOMIC DNA]</scope>
    <source>
        <strain evidence="13">K1W22B-1</strain>
    </source>
</reference>
<keyword evidence="9" id="KW-0472">Membrane</keyword>
<evidence type="ECO:0000256" key="1">
    <source>
        <dbReference type="ARBA" id="ARBA00022670"/>
    </source>
</evidence>
<feature type="transmembrane region" description="Helical" evidence="9">
    <location>
        <begin position="6"/>
        <end position="29"/>
    </location>
</feature>
<evidence type="ECO:0000256" key="2">
    <source>
        <dbReference type="ARBA" id="ARBA00022723"/>
    </source>
</evidence>
<keyword evidence="9" id="KW-1133">Transmembrane helix</keyword>
<evidence type="ECO:0000256" key="3">
    <source>
        <dbReference type="ARBA" id="ARBA00022801"/>
    </source>
</evidence>
<feature type="transmembrane region" description="Helical" evidence="9">
    <location>
        <begin position="175"/>
        <end position="195"/>
    </location>
</feature>
<keyword evidence="4 7" id="KW-0862">Zinc</keyword>
<dbReference type="Pfam" id="PF16491">
    <property type="entry name" value="Peptidase_M48_N"/>
    <property type="match status" value="1"/>
</dbReference>
<dbReference type="Pfam" id="PF01435">
    <property type="entry name" value="Peptidase_M48"/>
    <property type="match status" value="1"/>
</dbReference>
<dbReference type="InterPro" id="IPR001915">
    <property type="entry name" value="Peptidase_M48"/>
</dbReference>
<dbReference type="InterPro" id="IPR032456">
    <property type="entry name" value="Peptidase_M48_N"/>
</dbReference>
<keyword evidence="13" id="KW-1185">Reference proteome</keyword>
<feature type="binding site" evidence="7">
    <location>
        <position position="278"/>
    </location>
    <ligand>
        <name>Zn(2+)</name>
        <dbReference type="ChEBI" id="CHEBI:29105"/>
        <note>catalytic</note>
    </ligand>
</feature>
<name>A0A3A5H1Z0_9ACTN</name>
<keyword evidence="5 8" id="KW-0482">Metalloprotease</keyword>